<gene>
    <name evidence="2" type="ORF">CCHL11_07488</name>
</gene>
<feature type="region of interest" description="Disordered" evidence="1">
    <location>
        <begin position="110"/>
        <end position="133"/>
    </location>
</feature>
<evidence type="ECO:0000313" key="3">
    <source>
        <dbReference type="Proteomes" id="UP000186583"/>
    </source>
</evidence>
<accession>A0A1Q8RZH2</accession>
<dbReference type="Proteomes" id="UP000186583">
    <property type="component" value="Unassembled WGS sequence"/>
</dbReference>
<organism evidence="2 3">
    <name type="scientific">Colletotrichum chlorophyti</name>
    <dbReference type="NCBI Taxonomy" id="708187"/>
    <lineage>
        <taxon>Eukaryota</taxon>
        <taxon>Fungi</taxon>
        <taxon>Dikarya</taxon>
        <taxon>Ascomycota</taxon>
        <taxon>Pezizomycotina</taxon>
        <taxon>Sordariomycetes</taxon>
        <taxon>Hypocreomycetidae</taxon>
        <taxon>Glomerellales</taxon>
        <taxon>Glomerellaceae</taxon>
        <taxon>Colletotrichum</taxon>
    </lineage>
</organism>
<dbReference type="AlphaFoldDB" id="A0A1Q8RZH2"/>
<feature type="compositionally biased region" description="Polar residues" evidence="1">
    <location>
        <begin position="242"/>
        <end position="262"/>
    </location>
</feature>
<dbReference type="EMBL" id="MPGH01000056">
    <property type="protein sequence ID" value="OLN93084.1"/>
    <property type="molecule type" value="Genomic_DNA"/>
</dbReference>
<name>A0A1Q8RZH2_9PEZI</name>
<reference evidence="2 3" key="1">
    <citation type="submission" date="2016-11" db="EMBL/GenBank/DDBJ databases">
        <title>Draft Genome Assembly of Colletotrichum chlorophyti a pathogen of herbaceous plants.</title>
        <authorList>
            <person name="Gan P."/>
            <person name="Narusaka M."/>
            <person name="Tsushima A."/>
            <person name="Narusaka Y."/>
            <person name="Takano Y."/>
            <person name="Shirasu K."/>
        </authorList>
    </citation>
    <scope>NUCLEOTIDE SEQUENCE [LARGE SCALE GENOMIC DNA]</scope>
    <source>
        <strain evidence="2 3">NTL11</strain>
    </source>
</reference>
<feature type="compositionally biased region" description="Polar residues" evidence="1">
    <location>
        <begin position="110"/>
        <end position="119"/>
    </location>
</feature>
<feature type="region of interest" description="Disordered" evidence="1">
    <location>
        <begin position="202"/>
        <end position="262"/>
    </location>
</feature>
<evidence type="ECO:0000313" key="2">
    <source>
        <dbReference type="EMBL" id="OLN93084.1"/>
    </source>
</evidence>
<protein>
    <submittedName>
        <fullName evidence="2">Uncharacterized protein</fullName>
    </submittedName>
</protein>
<comment type="caution">
    <text evidence="2">The sequence shown here is derived from an EMBL/GenBank/DDBJ whole genome shotgun (WGS) entry which is preliminary data.</text>
</comment>
<keyword evidence="3" id="KW-1185">Reference proteome</keyword>
<dbReference type="OrthoDB" id="5426563at2759"/>
<evidence type="ECO:0000256" key="1">
    <source>
        <dbReference type="SAM" id="MobiDB-lite"/>
    </source>
</evidence>
<proteinExistence type="predicted"/>
<sequence length="262" mass="29484">MNWTEGALARHSRGKGWNSELGKQKQYIAKARISVYDSSRPSIASLSIHPRQSDLSVAGLGKLLPRYLEQTSPHFQRQQTLGVSPQDQHVETLFREPLRNDEPLTIKSIASQGPFSATETNKRKHVTDRDEALDSKRRRLLAKGDWAGINVQRTLPLHFPARGDTAGCQLWGSHNRNPMGQQSTYRRQTEHGKEAVRRRFAAAPSGTQGRSRNVKIRIGSEDIRVGESSQSEATNRHKAPLRTTNSESEYLQESTTIPNSLW</sequence>